<name>A0A1H6XHE4_9FIRM</name>
<keyword evidence="5" id="KW-0813">Transport</keyword>
<gene>
    <name evidence="7" type="ORF">SAMN05660742_105128</name>
</gene>
<dbReference type="PANTHER" id="PTHR43632:SF1">
    <property type="entry name" value="PERMEASE COMPONENT OF TUNGSTATE ABC TRANSPORTER"/>
    <property type="match status" value="1"/>
</dbReference>
<feature type="transmembrane region" description="Helical" evidence="5">
    <location>
        <begin position="85"/>
        <end position="106"/>
    </location>
</feature>
<accession>A0A1H6XHE4</accession>
<dbReference type="InterPro" id="IPR035906">
    <property type="entry name" value="MetI-like_sf"/>
</dbReference>
<dbReference type="EMBL" id="FNZK01000005">
    <property type="protein sequence ID" value="SEJ28503.1"/>
    <property type="molecule type" value="Genomic_DNA"/>
</dbReference>
<reference evidence="8" key="1">
    <citation type="submission" date="2016-10" db="EMBL/GenBank/DDBJ databases">
        <authorList>
            <person name="Varghese N."/>
            <person name="Submissions S."/>
        </authorList>
    </citation>
    <scope>NUCLEOTIDE SEQUENCE [LARGE SCALE GENOMIC DNA]</scope>
    <source>
        <strain evidence="8">DSM 2179</strain>
    </source>
</reference>
<dbReference type="InterPro" id="IPR049783">
    <property type="entry name" value="ABC_perm_TupB-like"/>
</dbReference>
<evidence type="ECO:0000256" key="1">
    <source>
        <dbReference type="ARBA" id="ARBA00004141"/>
    </source>
</evidence>
<dbReference type="GO" id="GO:0005886">
    <property type="term" value="C:plasma membrane"/>
    <property type="evidence" value="ECO:0007669"/>
    <property type="project" value="UniProtKB-SubCell"/>
</dbReference>
<dbReference type="CDD" id="cd06261">
    <property type="entry name" value="TM_PBP2"/>
    <property type="match status" value="1"/>
</dbReference>
<dbReference type="Pfam" id="PF00528">
    <property type="entry name" value="BPD_transp_1"/>
    <property type="match status" value="1"/>
</dbReference>
<evidence type="ECO:0000256" key="2">
    <source>
        <dbReference type="ARBA" id="ARBA00022692"/>
    </source>
</evidence>
<dbReference type="InterPro" id="IPR000515">
    <property type="entry name" value="MetI-like"/>
</dbReference>
<proteinExistence type="inferred from homology"/>
<dbReference type="SUPFAM" id="SSF161098">
    <property type="entry name" value="MetI-like"/>
    <property type="match status" value="1"/>
</dbReference>
<feature type="domain" description="ABC transmembrane type-1" evidence="6">
    <location>
        <begin position="20"/>
        <end position="216"/>
    </location>
</feature>
<feature type="transmembrane region" description="Helical" evidence="5">
    <location>
        <begin position="194"/>
        <end position="216"/>
    </location>
</feature>
<dbReference type="AlphaFoldDB" id="A0A1H6XHE4"/>
<feature type="transmembrane region" description="Helical" evidence="5">
    <location>
        <begin position="24"/>
        <end position="45"/>
    </location>
</feature>
<keyword evidence="2 5" id="KW-0812">Transmembrane</keyword>
<dbReference type="Gene3D" id="1.10.3720.10">
    <property type="entry name" value="MetI-like"/>
    <property type="match status" value="1"/>
</dbReference>
<dbReference type="STRING" id="84035.SAMN05660742_105128"/>
<evidence type="ECO:0000313" key="8">
    <source>
        <dbReference type="Proteomes" id="UP000199662"/>
    </source>
</evidence>
<evidence type="ECO:0000313" key="7">
    <source>
        <dbReference type="EMBL" id="SEJ28503.1"/>
    </source>
</evidence>
<protein>
    <submittedName>
        <fullName evidence="7">Tungstate transport system permease protein</fullName>
    </submittedName>
</protein>
<dbReference type="PANTHER" id="PTHR43632">
    <property type="entry name" value="PERMEASE COMPONENT OF TUNGSTATE ABC TRANSPORTER"/>
    <property type="match status" value="1"/>
</dbReference>
<comment type="subcellular location">
    <subcellularLocation>
        <location evidence="5">Cell membrane</location>
        <topology evidence="5">Multi-pass membrane protein</topology>
    </subcellularLocation>
    <subcellularLocation>
        <location evidence="1">Membrane</location>
        <topology evidence="1">Multi-pass membrane protein</topology>
    </subcellularLocation>
</comment>
<evidence type="ECO:0000256" key="5">
    <source>
        <dbReference type="RuleBase" id="RU363032"/>
    </source>
</evidence>
<evidence type="ECO:0000259" key="6">
    <source>
        <dbReference type="PROSITE" id="PS50928"/>
    </source>
</evidence>
<keyword evidence="4 5" id="KW-0472">Membrane</keyword>
<dbReference type="Proteomes" id="UP000199662">
    <property type="component" value="Unassembled WGS sequence"/>
</dbReference>
<sequence>MDIINEAIQVFTDAGIGDAVRVTLVMAVCSVTISSFLGISLGLLLEQYNFPGKRVLIRVNHTLLGIPPVVVGLLVYLLLMRNGPLGMLSLLFTIKGMILAQIIIITPIITSMVYSYAVNTAPAVRAFAVTMGASKRQTKILIVKEMKNEIYFAIVTGFGRAISEVGSVMLVGGNIEDRTRTMTTAISMLKSQGIYTEGVTLGVLLLVFAFILQWAAESFQKRELENENY</sequence>
<evidence type="ECO:0000256" key="4">
    <source>
        <dbReference type="ARBA" id="ARBA00023136"/>
    </source>
</evidence>
<dbReference type="RefSeq" id="WP_218144883.1">
    <property type="nucleotide sequence ID" value="NZ_FNZK01000005.1"/>
</dbReference>
<keyword evidence="3 5" id="KW-1133">Transmembrane helix</keyword>
<dbReference type="GO" id="GO:0055085">
    <property type="term" value="P:transmembrane transport"/>
    <property type="evidence" value="ECO:0007669"/>
    <property type="project" value="InterPro"/>
</dbReference>
<feature type="transmembrane region" description="Helical" evidence="5">
    <location>
        <begin position="150"/>
        <end position="173"/>
    </location>
</feature>
<evidence type="ECO:0000256" key="3">
    <source>
        <dbReference type="ARBA" id="ARBA00022989"/>
    </source>
</evidence>
<organism evidence="7 8">
    <name type="scientific">Propionispira arboris</name>
    <dbReference type="NCBI Taxonomy" id="84035"/>
    <lineage>
        <taxon>Bacteria</taxon>
        <taxon>Bacillati</taxon>
        <taxon>Bacillota</taxon>
        <taxon>Negativicutes</taxon>
        <taxon>Selenomonadales</taxon>
        <taxon>Selenomonadaceae</taxon>
        <taxon>Propionispira</taxon>
    </lineage>
</organism>
<dbReference type="PROSITE" id="PS50928">
    <property type="entry name" value="ABC_TM1"/>
    <property type="match status" value="1"/>
</dbReference>
<dbReference type="NCBIfam" id="NF038017">
    <property type="entry name" value="ABC_perm1"/>
    <property type="match status" value="1"/>
</dbReference>
<keyword evidence="8" id="KW-1185">Reference proteome</keyword>
<feature type="transmembrane region" description="Helical" evidence="5">
    <location>
        <begin position="57"/>
        <end position="79"/>
    </location>
</feature>
<comment type="similarity">
    <text evidence="5">Belongs to the binding-protein-dependent transport system permease family.</text>
</comment>